<reference evidence="2" key="2">
    <citation type="submission" date="2018-02" db="UniProtKB">
        <authorList>
            <consortium name="EnsemblPlants"/>
        </authorList>
    </citation>
    <scope>IDENTIFICATION</scope>
    <source>
        <strain evidence="2">Williams 82</strain>
    </source>
</reference>
<dbReference type="PANTHER" id="PTHR33116:SF78">
    <property type="entry name" value="OS12G0587133 PROTEIN"/>
    <property type="match status" value="1"/>
</dbReference>
<evidence type="ECO:0000313" key="3">
    <source>
        <dbReference type="Proteomes" id="UP000008827"/>
    </source>
</evidence>
<name>A0A0R0HU15_SOYBN</name>
<evidence type="ECO:0008006" key="4">
    <source>
        <dbReference type="Google" id="ProtNLM"/>
    </source>
</evidence>
<reference evidence="1" key="3">
    <citation type="submission" date="2018-07" db="EMBL/GenBank/DDBJ databases">
        <title>WGS assembly of Glycine max.</title>
        <authorList>
            <person name="Schmutz J."/>
            <person name="Cannon S."/>
            <person name="Schlueter J."/>
            <person name="Ma J."/>
            <person name="Mitros T."/>
            <person name="Nelson W."/>
            <person name="Hyten D."/>
            <person name="Song Q."/>
            <person name="Thelen J."/>
            <person name="Cheng J."/>
            <person name="Xu D."/>
            <person name="Hellsten U."/>
            <person name="May G."/>
            <person name="Yu Y."/>
            <person name="Sakurai T."/>
            <person name="Umezawa T."/>
            <person name="Bhattacharyya M."/>
            <person name="Sandhu D."/>
            <person name="Valliyodan B."/>
            <person name="Lindquist E."/>
            <person name="Peto M."/>
            <person name="Grant D."/>
            <person name="Shu S."/>
            <person name="Goodstein D."/>
            <person name="Barry K."/>
            <person name="Futrell-Griggs M."/>
            <person name="Abernathy B."/>
            <person name="Du J."/>
            <person name="Tian Z."/>
            <person name="Zhu L."/>
            <person name="Gill N."/>
            <person name="Joshi T."/>
            <person name="Libault M."/>
            <person name="Sethuraman A."/>
            <person name="Zhang X."/>
            <person name="Shinozaki K."/>
            <person name="Nguyen H."/>
            <person name="Wing R."/>
            <person name="Cregan P."/>
            <person name="Specht J."/>
            <person name="Grimwood J."/>
            <person name="Rokhsar D."/>
            <person name="Stacey G."/>
            <person name="Shoemaker R."/>
            <person name="Jackson S."/>
        </authorList>
    </citation>
    <scope>NUCLEOTIDE SEQUENCE</scope>
    <source>
        <tissue evidence="1">Callus</tissue>
    </source>
</reference>
<keyword evidence="3" id="KW-1185">Reference proteome</keyword>
<dbReference type="PANTHER" id="PTHR33116">
    <property type="entry name" value="REVERSE TRANSCRIPTASE ZINC-BINDING DOMAIN-CONTAINING PROTEIN-RELATED-RELATED"/>
    <property type="match status" value="1"/>
</dbReference>
<accession>A0A0R0HU15</accession>
<sequence length="203" mass="24039">MFSLLQKYYHLIYITHAFSIKITPNITKISPKQEIISPPHLPLHRGILGGKTNIEKFLSELREVSLKKDILDSWRWILHQNGNYNVKLAYSHREEEPLLHSLFWCSHALEVWQLCYKWCGVQGVFPGSIREHFLQHVLINERKKASERWIYVWIGVVWSLWKARSNIILRGSNFDKQKLIQEAHAISYLDTVKKLGYRVTLFM</sequence>
<gene>
    <name evidence="1" type="ORF">GLYMA_10G037800</name>
</gene>
<evidence type="ECO:0000313" key="2">
    <source>
        <dbReference type="EnsemblPlants" id="KRH32194"/>
    </source>
</evidence>
<dbReference type="InParanoid" id="A0A0R0HU15"/>
<organism evidence="1">
    <name type="scientific">Glycine max</name>
    <name type="common">Soybean</name>
    <name type="synonym">Glycine hispida</name>
    <dbReference type="NCBI Taxonomy" id="3847"/>
    <lineage>
        <taxon>Eukaryota</taxon>
        <taxon>Viridiplantae</taxon>
        <taxon>Streptophyta</taxon>
        <taxon>Embryophyta</taxon>
        <taxon>Tracheophyta</taxon>
        <taxon>Spermatophyta</taxon>
        <taxon>Magnoliopsida</taxon>
        <taxon>eudicotyledons</taxon>
        <taxon>Gunneridae</taxon>
        <taxon>Pentapetalae</taxon>
        <taxon>rosids</taxon>
        <taxon>fabids</taxon>
        <taxon>Fabales</taxon>
        <taxon>Fabaceae</taxon>
        <taxon>Papilionoideae</taxon>
        <taxon>50 kb inversion clade</taxon>
        <taxon>NPAAA clade</taxon>
        <taxon>indigoferoid/millettioid clade</taxon>
        <taxon>Phaseoleae</taxon>
        <taxon>Glycine</taxon>
        <taxon>Glycine subgen. Soja</taxon>
    </lineage>
</organism>
<dbReference type="Gramene" id="KRH32194">
    <property type="protein sequence ID" value="KRH32194"/>
    <property type="gene ID" value="GLYMA_10G037800"/>
</dbReference>
<dbReference type="EnsemblPlants" id="KRH32194">
    <property type="protein sequence ID" value="KRH32194"/>
    <property type="gene ID" value="GLYMA_10G037800"/>
</dbReference>
<dbReference type="Proteomes" id="UP000008827">
    <property type="component" value="Chromosome 10"/>
</dbReference>
<dbReference type="AlphaFoldDB" id="A0A0R0HU15"/>
<reference evidence="1 2" key="1">
    <citation type="journal article" date="2010" name="Nature">
        <title>Genome sequence of the palaeopolyploid soybean.</title>
        <authorList>
            <person name="Schmutz J."/>
            <person name="Cannon S.B."/>
            <person name="Schlueter J."/>
            <person name="Ma J."/>
            <person name="Mitros T."/>
            <person name="Nelson W."/>
            <person name="Hyten D.L."/>
            <person name="Song Q."/>
            <person name="Thelen J.J."/>
            <person name="Cheng J."/>
            <person name="Xu D."/>
            <person name="Hellsten U."/>
            <person name="May G.D."/>
            <person name="Yu Y."/>
            <person name="Sakurai T."/>
            <person name="Umezawa T."/>
            <person name="Bhattacharyya M.K."/>
            <person name="Sandhu D."/>
            <person name="Valliyodan B."/>
            <person name="Lindquist E."/>
            <person name="Peto M."/>
            <person name="Grant D."/>
            <person name="Shu S."/>
            <person name="Goodstein D."/>
            <person name="Barry K."/>
            <person name="Futrell-Griggs M."/>
            <person name="Abernathy B."/>
            <person name="Du J."/>
            <person name="Tian Z."/>
            <person name="Zhu L."/>
            <person name="Gill N."/>
            <person name="Joshi T."/>
            <person name="Libault M."/>
            <person name="Sethuraman A."/>
            <person name="Zhang X.-C."/>
            <person name="Shinozaki K."/>
            <person name="Nguyen H.T."/>
            <person name="Wing R.A."/>
            <person name="Cregan P."/>
            <person name="Specht J."/>
            <person name="Grimwood J."/>
            <person name="Rokhsar D."/>
            <person name="Stacey G."/>
            <person name="Shoemaker R.C."/>
            <person name="Jackson S.A."/>
        </authorList>
    </citation>
    <scope>NUCLEOTIDE SEQUENCE</scope>
    <source>
        <strain evidence="2">cv. Williams 82</strain>
        <tissue evidence="1">Callus</tissue>
    </source>
</reference>
<proteinExistence type="predicted"/>
<protein>
    <recommendedName>
        <fullName evidence="4">Reverse transcriptase zinc-binding domain-containing protein</fullName>
    </recommendedName>
</protein>
<evidence type="ECO:0000313" key="1">
    <source>
        <dbReference type="EMBL" id="KRH32194.1"/>
    </source>
</evidence>
<dbReference type="EMBL" id="CM000843">
    <property type="protein sequence ID" value="KRH32194.1"/>
    <property type="molecule type" value="Genomic_DNA"/>
</dbReference>